<dbReference type="SMART" id="SM00260">
    <property type="entry name" value="CheW"/>
    <property type="match status" value="1"/>
</dbReference>
<keyword evidence="6" id="KW-1185">Reference proteome</keyword>
<dbReference type="Gene3D" id="2.40.50.180">
    <property type="entry name" value="CheA-289, Domain 4"/>
    <property type="match status" value="1"/>
</dbReference>
<dbReference type="Pfam" id="PF01584">
    <property type="entry name" value="CheW"/>
    <property type="match status" value="1"/>
</dbReference>
<dbReference type="PANTHER" id="PTHR22617">
    <property type="entry name" value="CHEMOTAXIS SENSOR HISTIDINE KINASE-RELATED"/>
    <property type="match status" value="1"/>
</dbReference>
<dbReference type="PROSITE" id="PS50851">
    <property type="entry name" value="CHEW"/>
    <property type="match status" value="1"/>
</dbReference>
<evidence type="ECO:0000313" key="5">
    <source>
        <dbReference type="EMBL" id="CAB3802454.1"/>
    </source>
</evidence>
<evidence type="ECO:0000259" key="4">
    <source>
        <dbReference type="PROSITE" id="PS50851"/>
    </source>
</evidence>
<dbReference type="GO" id="GO:0006935">
    <property type="term" value="P:chemotaxis"/>
    <property type="evidence" value="ECO:0007669"/>
    <property type="project" value="InterPro"/>
</dbReference>
<accession>A0A6J5GMK4</accession>
<dbReference type="PANTHER" id="PTHR22617:SF45">
    <property type="entry name" value="CHEMOTAXIS PROTEIN CHEW"/>
    <property type="match status" value="1"/>
</dbReference>
<evidence type="ECO:0000256" key="3">
    <source>
        <dbReference type="ARBA" id="ARBA00022490"/>
    </source>
</evidence>
<dbReference type="InterPro" id="IPR036061">
    <property type="entry name" value="CheW-like_dom_sf"/>
</dbReference>
<dbReference type="InterPro" id="IPR039315">
    <property type="entry name" value="CheW"/>
</dbReference>
<dbReference type="AlphaFoldDB" id="A0A6J5GMK4"/>
<feature type="domain" description="CheW-like" evidence="4">
    <location>
        <begin position="97"/>
        <end position="246"/>
    </location>
</feature>
<reference evidence="5 6" key="1">
    <citation type="submission" date="2020-04" db="EMBL/GenBank/DDBJ databases">
        <authorList>
            <person name="De Canck E."/>
        </authorList>
    </citation>
    <scope>NUCLEOTIDE SEQUENCE [LARGE SCALE GENOMIC DNA]</scope>
    <source>
        <strain evidence="5 6">LMG 28688</strain>
    </source>
</reference>
<protein>
    <recommendedName>
        <fullName evidence="2">Chemotaxis protein CheW</fullName>
    </recommendedName>
</protein>
<organism evidence="5 6">
    <name type="scientific">Paraburkholderia caffeinitolerans</name>
    <dbReference type="NCBI Taxonomy" id="1723730"/>
    <lineage>
        <taxon>Bacteria</taxon>
        <taxon>Pseudomonadati</taxon>
        <taxon>Pseudomonadota</taxon>
        <taxon>Betaproteobacteria</taxon>
        <taxon>Burkholderiales</taxon>
        <taxon>Burkholderiaceae</taxon>
        <taxon>Paraburkholderia</taxon>
    </lineage>
</organism>
<dbReference type="SUPFAM" id="SSF50341">
    <property type="entry name" value="CheW-like"/>
    <property type="match status" value="1"/>
</dbReference>
<keyword evidence="3" id="KW-0963">Cytoplasm</keyword>
<dbReference type="GO" id="GO:0007165">
    <property type="term" value="P:signal transduction"/>
    <property type="evidence" value="ECO:0007669"/>
    <property type="project" value="InterPro"/>
</dbReference>
<gene>
    <name evidence="5" type="ORF">LMG28688_05571</name>
</gene>
<dbReference type="EMBL" id="CADIKL010000037">
    <property type="protein sequence ID" value="CAB3802454.1"/>
    <property type="molecule type" value="Genomic_DNA"/>
</dbReference>
<dbReference type="InterPro" id="IPR002545">
    <property type="entry name" value="CheW-lke_dom"/>
</dbReference>
<comment type="subcellular location">
    <subcellularLocation>
        <location evidence="1">Cytoplasm</location>
    </subcellularLocation>
</comment>
<dbReference type="Gene3D" id="2.30.30.40">
    <property type="entry name" value="SH3 Domains"/>
    <property type="match status" value="1"/>
</dbReference>
<evidence type="ECO:0000256" key="2">
    <source>
        <dbReference type="ARBA" id="ARBA00021483"/>
    </source>
</evidence>
<dbReference type="Proteomes" id="UP000494119">
    <property type="component" value="Unassembled WGS sequence"/>
</dbReference>
<evidence type="ECO:0000256" key="1">
    <source>
        <dbReference type="ARBA" id="ARBA00004496"/>
    </source>
</evidence>
<sequence>MRDSTSEHLNDMQANPQEHDAMHDLTAHAAPLDDCWNRIGTRGDSSCERLAQHVRCLNCPVFEDAAARMLDRPAQRTLEAGTGHSGQSATQTGAARREGSLVFRVGAEWLALSAQALRYVGEARPIHSLPHRRSPAVLGVVNVRGVLTLAASLAELLRINVTADVTANSTTATATPRLLVAEWDGETTAFPVDEVEGVAYFGAGDLLPAPATLAHAAGRHVRGVFAWRGRSVGVLEPDALFGALTRSLR</sequence>
<proteinExistence type="predicted"/>
<evidence type="ECO:0000313" key="6">
    <source>
        <dbReference type="Proteomes" id="UP000494119"/>
    </source>
</evidence>
<dbReference type="GO" id="GO:0005829">
    <property type="term" value="C:cytosol"/>
    <property type="evidence" value="ECO:0007669"/>
    <property type="project" value="TreeGrafter"/>
</dbReference>
<name>A0A6J5GMK4_9BURK</name>